<dbReference type="AlphaFoldDB" id="A0AA38SF94"/>
<evidence type="ECO:0000256" key="3">
    <source>
        <dbReference type="SAM" id="MobiDB-lite"/>
    </source>
</evidence>
<evidence type="ECO:0000313" key="7">
    <source>
        <dbReference type="Proteomes" id="UP001172457"/>
    </source>
</evidence>
<dbReference type="Proteomes" id="UP001172457">
    <property type="component" value="Chromosome 7"/>
</dbReference>
<accession>A0AA38SF94</accession>
<dbReference type="Pfam" id="PF13947">
    <property type="entry name" value="GUB_WAK_bind"/>
    <property type="match status" value="1"/>
</dbReference>
<feature type="signal peptide" evidence="4">
    <location>
        <begin position="1"/>
        <end position="22"/>
    </location>
</feature>
<dbReference type="GO" id="GO:0030247">
    <property type="term" value="F:polysaccharide binding"/>
    <property type="evidence" value="ECO:0007669"/>
    <property type="project" value="InterPro"/>
</dbReference>
<evidence type="ECO:0000256" key="2">
    <source>
        <dbReference type="ARBA" id="ARBA00022729"/>
    </source>
</evidence>
<name>A0AA38SF94_9ASTR</name>
<sequence length="460" mass="50920">MKLFKVFHWLILILFTTSSAKAQLDSAKPGCKESCGGVGIPYPFGIGPNCSVNKWYAVDCNSSVPYLSVFGNQLELLDVSLDDQVVTVNISKISDCQINHVQSVDLNGSPFVFSNSHNVFIAEGCGNVVLRENGSVVTGCSASCPNDTTTAIGYRDYCVGIGCCRTMIRYNLKSYGVDLRPLERVGGDGACRRSAFLLAKTYDEGWYYRDHEALVGNNSIVPVSLVWMLTDDDLKEVPSCWQEERWVYVEFSNRSVNTKKCSCSSGRRGNPYLHYQCEESEECRACRISGGICNNDVRYPNDFNRSRNFFCGNPIVYHNRNDTTQDFRSSNSPLGVILAVVGNILALALKDRLARVRAPLGTKKAKGLIDLFCGIQLMTGLRVGSGASPWVGLRSAHGRDGLVGARMDPNTPETHEYDEMHRYPTTTSRKNPPPKLRDSTTKTTIKRPESPIPETVMTKP</sequence>
<keyword evidence="2 4" id="KW-0732">Signal</keyword>
<reference evidence="6" key="1">
    <citation type="submission" date="2023-03" db="EMBL/GenBank/DDBJ databases">
        <title>Chromosome-scale reference genome and RAD-based genetic map of yellow starthistle (Centaurea solstitialis) reveal putative structural variation and QTLs associated with invader traits.</title>
        <authorList>
            <person name="Reatini B."/>
            <person name="Cang F.A."/>
            <person name="Jiang Q."/>
            <person name="Mckibben M.T.W."/>
            <person name="Barker M.S."/>
            <person name="Rieseberg L.H."/>
            <person name="Dlugosch K.M."/>
        </authorList>
    </citation>
    <scope>NUCLEOTIDE SEQUENCE</scope>
    <source>
        <strain evidence="6">CAN-66</strain>
        <tissue evidence="6">Leaf</tissue>
    </source>
</reference>
<feature type="chain" id="PRO_5041287161" description="Wall-associated receptor kinase galacturonan-binding domain-containing protein" evidence="4">
    <location>
        <begin position="23"/>
        <end position="460"/>
    </location>
</feature>
<gene>
    <name evidence="6" type="ORF">OSB04_027779</name>
</gene>
<protein>
    <recommendedName>
        <fullName evidence="5">Wall-associated receptor kinase galacturonan-binding domain-containing protein</fullName>
    </recommendedName>
</protein>
<proteinExistence type="predicted"/>
<organism evidence="6 7">
    <name type="scientific">Centaurea solstitialis</name>
    <name type="common">yellow star-thistle</name>
    <dbReference type="NCBI Taxonomy" id="347529"/>
    <lineage>
        <taxon>Eukaryota</taxon>
        <taxon>Viridiplantae</taxon>
        <taxon>Streptophyta</taxon>
        <taxon>Embryophyta</taxon>
        <taxon>Tracheophyta</taxon>
        <taxon>Spermatophyta</taxon>
        <taxon>Magnoliopsida</taxon>
        <taxon>eudicotyledons</taxon>
        <taxon>Gunneridae</taxon>
        <taxon>Pentapetalae</taxon>
        <taxon>asterids</taxon>
        <taxon>campanulids</taxon>
        <taxon>Asterales</taxon>
        <taxon>Asteraceae</taxon>
        <taxon>Carduoideae</taxon>
        <taxon>Cardueae</taxon>
        <taxon>Centaureinae</taxon>
        <taxon>Centaurea</taxon>
    </lineage>
</organism>
<evidence type="ECO:0000256" key="1">
    <source>
        <dbReference type="ARBA" id="ARBA00004167"/>
    </source>
</evidence>
<dbReference type="EMBL" id="JARYMX010000007">
    <property type="protein sequence ID" value="KAJ9541273.1"/>
    <property type="molecule type" value="Genomic_DNA"/>
</dbReference>
<feature type="domain" description="Wall-associated receptor kinase galacturonan-binding" evidence="5">
    <location>
        <begin position="31"/>
        <end position="88"/>
    </location>
</feature>
<dbReference type="InterPro" id="IPR025287">
    <property type="entry name" value="WAK_GUB"/>
</dbReference>
<dbReference type="PANTHER" id="PTHR33491">
    <property type="entry name" value="OSJNBA0016N04.9 PROTEIN"/>
    <property type="match status" value="1"/>
</dbReference>
<feature type="region of interest" description="Disordered" evidence="3">
    <location>
        <begin position="402"/>
        <end position="460"/>
    </location>
</feature>
<comment type="subcellular location">
    <subcellularLocation>
        <location evidence="1">Membrane</location>
        <topology evidence="1">Single-pass membrane protein</topology>
    </subcellularLocation>
</comment>
<dbReference type="GO" id="GO:0016020">
    <property type="term" value="C:membrane"/>
    <property type="evidence" value="ECO:0007669"/>
    <property type="project" value="UniProtKB-SubCell"/>
</dbReference>
<evidence type="ECO:0000259" key="5">
    <source>
        <dbReference type="Pfam" id="PF13947"/>
    </source>
</evidence>
<evidence type="ECO:0000256" key="4">
    <source>
        <dbReference type="SAM" id="SignalP"/>
    </source>
</evidence>
<keyword evidence="7" id="KW-1185">Reference proteome</keyword>
<comment type="caution">
    <text evidence="6">The sequence shown here is derived from an EMBL/GenBank/DDBJ whole genome shotgun (WGS) entry which is preliminary data.</text>
</comment>
<evidence type="ECO:0000313" key="6">
    <source>
        <dbReference type="EMBL" id="KAJ9541273.1"/>
    </source>
</evidence>
<feature type="compositionally biased region" description="Basic and acidic residues" evidence="3">
    <location>
        <begin position="413"/>
        <end position="422"/>
    </location>
</feature>